<dbReference type="SUPFAM" id="SSF56300">
    <property type="entry name" value="Metallo-dependent phosphatases"/>
    <property type="match status" value="1"/>
</dbReference>
<evidence type="ECO:0000313" key="3">
    <source>
        <dbReference type="Proteomes" id="UP001165653"/>
    </source>
</evidence>
<dbReference type="Gene3D" id="3.60.21.10">
    <property type="match status" value="1"/>
</dbReference>
<evidence type="ECO:0000259" key="1">
    <source>
        <dbReference type="Pfam" id="PF00149"/>
    </source>
</evidence>
<reference evidence="2" key="1">
    <citation type="submission" date="2022-10" db="EMBL/GenBank/DDBJ databases">
        <title>Luteolibacter sp. GHJ8, whole genome shotgun sequencing project.</title>
        <authorList>
            <person name="Zhao G."/>
            <person name="Shen L."/>
        </authorList>
    </citation>
    <scope>NUCLEOTIDE SEQUENCE</scope>
    <source>
        <strain evidence="2">GHJ8</strain>
    </source>
</reference>
<dbReference type="InterPro" id="IPR024173">
    <property type="entry name" value="Pesterase_MJ0037-like"/>
</dbReference>
<evidence type="ECO:0000313" key="2">
    <source>
        <dbReference type="EMBL" id="MCW1915725.1"/>
    </source>
</evidence>
<dbReference type="Pfam" id="PF00149">
    <property type="entry name" value="Metallophos"/>
    <property type="match status" value="1"/>
</dbReference>
<dbReference type="PANTHER" id="PTHR39323:SF1">
    <property type="entry name" value="BLR1149 PROTEIN"/>
    <property type="match status" value="1"/>
</dbReference>
<dbReference type="RefSeq" id="WP_264515280.1">
    <property type="nucleotide sequence ID" value="NZ_JAPDDR010000010.1"/>
</dbReference>
<dbReference type="EMBL" id="JAPDDR010000010">
    <property type="protein sequence ID" value="MCW1915725.1"/>
    <property type="molecule type" value="Genomic_DNA"/>
</dbReference>
<protein>
    <submittedName>
        <fullName evidence="2">Ligase-associated DNA damage response endonuclease PdeM</fullName>
        <ecNumber evidence="2">3.1.-.-</ecNumber>
    </submittedName>
</protein>
<keyword evidence="3" id="KW-1185">Reference proteome</keyword>
<dbReference type="PANTHER" id="PTHR39323">
    <property type="entry name" value="BLR1149 PROTEIN"/>
    <property type="match status" value="1"/>
</dbReference>
<comment type="caution">
    <text evidence="2">The sequence shown here is derived from an EMBL/GenBank/DDBJ whole genome shotgun (WGS) entry which is preliminary data.</text>
</comment>
<dbReference type="GO" id="GO:0016787">
    <property type="term" value="F:hydrolase activity"/>
    <property type="evidence" value="ECO:0007669"/>
    <property type="project" value="UniProtKB-KW"/>
</dbReference>
<dbReference type="NCBIfam" id="TIGR04123">
    <property type="entry name" value="P_estr_lig_assc"/>
    <property type="match status" value="1"/>
</dbReference>
<proteinExistence type="predicted"/>
<gene>
    <name evidence="2" type="primary">pdeM</name>
    <name evidence="2" type="ORF">OJ996_19215</name>
</gene>
<dbReference type="InterPro" id="IPR004843">
    <property type="entry name" value="Calcineurin-like_PHP"/>
</dbReference>
<feature type="domain" description="Calcineurin-like phosphoesterase" evidence="1">
    <location>
        <begin position="25"/>
        <end position="117"/>
    </location>
</feature>
<keyword evidence="2" id="KW-0255">Endonuclease</keyword>
<sequence>MNIQIQDQTLQLLPGMGTLLEDGTLIVADLHLGKASAFQAKGLAIPEGDSEVDLKRLTEICKWNQAQRLVVNGDLFHSPAGLTPEIERLIEMWLDEVRIPVQLILGNHDRKLPRIPHGLDPVDSVTYGGVHIVHDPKDAPKDAISVTAHWHPVVKIADGKRTSLRLPCFLLRKNSLILPAFGSFTGGQIMDVEEGDRYFVSPGEDVLEVPEELIRG</sequence>
<dbReference type="InterPro" id="IPR029052">
    <property type="entry name" value="Metallo-depent_PP-like"/>
</dbReference>
<keyword evidence="2" id="KW-0436">Ligase</keyword>
<accession>A0ABT3G953</accession>
<dbReference type="InterPro" id="IPR026336">
    <property type="entry name" value="PdeM-like"/>
</dbReference>
<keyword evidence="2" id="KW-0540">Nuclease</keyword>
<keyword evidence="2" id="KW-0378">Hydrolase</keyword>
<dbReference type="GO" id="GO:0004519">
    <property type="term" value="F:endonuclease activity"/>
    <property type="evidence" value="ECO:0007669"/>
    <property type="project" value="UniProtKB-KW"/>
</dbReference>
<dbReference type="EC" id="3.1.-.-" evidence="2"/>
<organism evidence="2 3">
    <name type="scientific">Luteolibacter rhizosphaerae</name>
    <dbReference type="NCBI Taxonomy" id="2989719"/>
    <lineage>
        <taxon>Bacteria</taxon>
        <taxon>Pseudomonadati</taxon>
        <taxon>Verrucomicrobiota</taxon>
        <taxon>Verrucomicrobiia</taxon>
        <taxon>Verrucomicrobiales</taxon>
        <taxon>Verrucomicrobiaceae</taxon>
        <taxon>Luteolibacter</taxon>
    </lineage>
</organism>
<name>A0ABT3G953_9BACT</name>
<dbReference type="Proteomes" id="UP001165653">
    <property type="component" value="Unassembled WGS sequence"/>
</dbReference>
<dbReference type="GO" id="GO:0016874">
    <property type="term" value="F:ligase activity"/>
    <property type="evidence" value="ECO:0007669"/>
    <property type="project" value="UniProtKB-KW"/>
</dbReference>
<dbReference type="PIRSF" id="PIRSF000887">
    <property type="entry name" value="Pesterase_MJ0037"/>
    <property type="match status" value="1"/>
</dbReference>